<dbReference type="Proteomes" id="UP000785679">
    <property type="component" value="Unassembled WGS sequence"/>
</dbReference>
<keyword evidence="4" id="KW-1185">Reference proteome</keyword>
<feature type="transmembrane region" description="Helical" evidence="1">
    <location>
        <begin position="1207"/>
        <end position="1226"/>
    </location>
</feature>
<keyword evidence="1" id="KW-1133">Transmembrane helix</keyword>
<feature type="transmembrane region" description="Helical" evidence="1">
    <location>
        <begin position="916"/>
        <end position="941"/>
    </location>
</feature>
<keyword evidence="2" id="KW-0732">Signal</keyword>
<reference evidence="3" key="1">
    <citation type="submission" date="2019-06" db="EMBL/GenBank/DDBJ databases">
        <authorList>
            <person name="Zheng W."/>
        </authorList>
    </citation>
    <scope>NUCLEOTIDE SEQUENCE</scope>
    <source>
        <strain evidence="3">QDHG01</strain>
    </source>
</reference>
<feature type="chain" id="PRO_5035207975" description="Cadherin domain-containing protein" evidence="2">
    <location>
        <begin position="26"/>
        <end position="1347"/>
    </location>
</feature>
<organism evidence="3 4">
    <name type="scientific">Halteria grandinella</name>
    <dbReference type="NCBI Taxonomy" id="5974"/>
    <lineage>
        <taxon>Eukaryota</taxon>
        <taxon>Sar</taxon>
        <taxon>Alveolata</taxon>
        <taxon>Ciliophora</taxon>
        <taxon>Intramacronucleata</taxon>
        <taxon>Spirotrichea</taxon>
        <taxon>Stichotrichia</taxon>
        <taxon>Sporadotrichida</taxon>
        <taxon>Halteriidae</taxon>
        <taxon>Halteria</taxon>
    </lineage>
</organism>
<keyword evidence="1" id="KW-0472">Membrane</keyword>
<name>A0A8J8T8D0_HALGN</name>
<evidence type="ECO:0000313" key="4">
    <source>
        <dbReference type="Proteomes" id="UP000785679"/>
    </source>
</evidence>
<evidence type="ECO:0000313" key="3">
    <source>
        <dbReference type="EMBL" id="TNV86252.1"/>
    </source>
</evidence>
<feature type="transmembrane region" description="Helical" evidence="1">
    <location>
        <begin position="1177"/>
        <end position="1195"/>
    </location>
</feature>
<evidence type="ECO:0008006" key="5">
    <source>
        <dbReference type="Google" id="ProtNLM"/>
    </source>
</evidence>
<evidence type="ECO:0000256" key="1">
    <source>
        <dbReference type="SAM" id="Phobius"/>
    </source>
</evidence>
<feature type="transmembrane region" description="Helical" evidence="1">
    <location>
        <begin position="1028"/>
        <end position="1050"/>
    </location>
</feature>
<evidence type="ECO:0000256" key="2">
    <source>
        <dbReference type="SAM" id="SignalP"/>
    </source>
</evidence>
<feature type="transmembrane region" description="Helical" evidence="1">
    <location>
        <begin position="1152"/>
        <end position="1171"/>
    </location>
</feature>
<sequence>MMAKRTVFIAIFLIIIISHFQTSYQVCSTAQAQFPKIVGGTTADTYFHKVEYHPLSGYLVGLGNSKDQQVRGDTLGGIAVKIIAAYKAPQYAYQWGKSIKLVDYDYFSGAKINRLGTRIVIVNSLNDRYIIVLDIANGNLITATRLNPSIAQYHPFLNNLLILDSSQILMGDGSRIIIVSPPNVATTQTITGYMSIGLLSNDAQTYLHAFSYTASICMMTTINLATFVSLHQHQVQCQSAAASIQDTFQICSFEASATDQTLAFQEGTRFFRIRNNYAANTFTRSTVHDLNSPSINGKGLFCATHDLLYSLMYGTYQADFNTIFVAEVNFNTYQITYRRYLQQANFELRHGIIFGSSKFFIGHYQSSFKKCMSTVTLSKVSGLIYSSFSTCQQLDEYEYPPVSLLLNALAFTTSTITFASGVQPLIDVTGSLTLFRSLVSSIFENHYASQCSVYVANLPPQYTSLSSAQVTSEFAFAYGEASRNYKISPFTAVQIGIQSPIYTYSLQSFNNPATYHISINPIDGTISLNQISSLGSGIYSIVVQGKLQDCQTITASFNIKGEPNVTPQFATSLSDVFVVQGQTIDYELPMIIDPNMGQNIAISIIAAIGSTVPQFVDFPDISHTKIIVEPSLNELAGIHHAQISLYDGLATSLYPFNIYVLDTPGGRYNITNTGPPVFISPLETLSLRVGETSKYTVPSSYDPDGDKISINVNLGKSIVFVSYMSGAFEFKPAQKGVYEIEIILMDNNINAMSSRYQLLVVVVQKQIIQQNDEDDILRNTTTFVKFKLSKATRDGQLRLSILNQPVYVASLILSNFNESHFDLTLNGDKEISFQFSVDQISSGYLTMKIEFENPQKISLYDDLQDWVQLRANQNMQIENGTDVYTLMKNTQARSDVPNQYSEWGVRVLQTLKEGALIIQVAMIPGSILATLFLSALINLIWSMLNDLSIMISLTMISISIPGIAQSFMNIMLQFVYLDILQTDLWLKPFFASEKDDDGNLLEDEGLNEYFEQQGYQSMQSLKNLGSTLIFSISLIALFTGYLFFIMLGNIHSSVEKGQQYLQKKLFWNSSCRFIVQQYQPLIISSLINLYSLKFISFVTLLSSFFSFASLATILALYCKMLKAIRSMDQKSLKESWSPLVEGINTSTNIGRYWIPITLAKWTVLSFTFVVLRDYPSIQLLLITLLLLLSQALILIGRPYETPLENKLSLFNEFMTSLYLYCLYTLTDFMGRNELKIECGTVILSLVCITVGFNMLKVLTQASVIIFNAKKLKCKHELVNKGKVVQIKPAPNQSHAFSATVNASIMDDHFLESAIWHKYGQTNVKKTAPTSFATTMTKVDLWSKEMRY</sequence>
<protein>
    <recommendedName>
        <fullName evidence="5">Cadherin domain-containing protein</fullName>
    </recommendedName>
</protein>
<comment type="caution">
    <text evidence="3">The sequence shown here is derived from an EMBL/GenBank/DDBJ whole genome shotgun (WGS) entry which is preliminary data.</text>
</comment>
<feature type="transmembrane region" description="Helical" evidence="1">
    <location>
        <begin position="1097"/>
        <end position="1117"/>
    </location>
</feature>
<gene>
    <name evidence="3" type="ORF">FGO68_gene12117</name>
</gene>
<accession>A0A8J8T8D0</accession>
<keyword evidence="1" id="KW-0812">Transmembrane</keyword>
<feature type="transmembrane region" description="Helical" evidence="1">
    <location>
        <begin position="1241"/>
        <end position="1266"/>
    </location>
</feature>
<dbReference type="EMBL" id="RRYP01001204">
    <property type="protein sequence ID" value="TNV86252.1"/>
    <property type="molecule type" value="Genomic_DNA"/>
</dbReference>
<proteinExistence type="predicted"/>
<feature type="signal peptide" evidence="2">
    <location>
        <begin position="1"/>
        <end position="25"/>
    </location>
</feature>